<dbReference type="Pfam" id="PF00775">
    <property type="entry name" value="Dioxygenase_C"/>
    <property type="match status" value="1"/>
</dbReference>
<feature type="domain" description="Intradiol ring-cleavage dioxygenases" evidence="4">
    <location>
        <begin position="78"/>
        <end position="106"/>
    </location>
</feature>
<comment type="similarity">
    <text evidence="1">Belongs to the intradiol ring-cleavage dioxygenase family.</text>
</comment>
<dbReference type="Proteomes" id="UP000237752">
    <property type="component" value="Unassembled WGS sequence"/>
</dbReference>
<gene>
    <name evidence="5" type="ORF">CLV47_10598</name>
</gene>
<dbReference type="Gene3D" id="2.60.130.10">
    <property type="entry name" value="Aromatic compound dioxygenase"/>
    <property type="match status" value="1"/>
</dbReference>
<keyword evidence="2 5" id="KW-0223">Dioxygenase</keyword>
<dbReference type="PROSITE" id="PS00083">
    <property type="entry name" value="INTRADIOL_DIOXYGENAS"/>
    <property type="match status" value="1"/>
</dbReference>
<dbReference type="InterPro" id="IPR015889">
    <property type="entry name" value="Intradiol_dOase_core"/>
</dbReference>
<keyword evidence="6" id="KW-1185">Reference proteome</keyword>
<dbReference type="NCBIfam" id="TIGR02422">
    <property type="entry name" value="protocat_beta"/>
    <property type="match status" value="1"/>
</dbReference>
<dbReference type="InterPro" id="IPR050770">
    <property type="entry name" value="Intradiol_RC_Dioxygenase"/>
</dbReference>
<evidence type="ECO:0000256" key="2">
    <source>
        <dbReference type="ARBA" id="ARBA00022964"/>
    </source>
</evidence>
<accession>A0A2T1A1K5</accession>
<evidence type="ECO:0000259" key="4">
    <source>
        <dbReference type="PROSITE" id="PS00083"/>
    </source>
</evidence>
<reference evidence="5 6" key="1">
    <citation type="submission" date="2018-03" db="EMBL/GenBank/DDBJ databases">
        <title>Genomic Encyclopedia of Archaeal and Bacterial Type Strains, Phase II (KMG-II): from individual species to whole genera.</title>
        <authorList>
            <person name="Goeker M."/>
        </authorList>
    </citation>
    <scope>NUCLEOTIDE SEQUENCE [LARGE SCALE GENOMIC DNA]</scope>
    <source>
        <strain evidence="5 6">DSM 100065</strain>
    </source>
</reference>
<comment type="caution">
    <text evidence="5">The sequence shown here is derived from an EMBL/GenBank/DDBJ whole genome shotgun (WGS) entry which is preliminary data.</text>
</comment>
<dbReference type="AlphaFoldDB" id="A0A2T1A1K5"/>
<dbReference type="PANTHER" id="PTHR33711:SF10">
    <property type="entry name" value="INTRADIOL RING-CLEAVAGE DIOXYGENASES DOMAIN-CONTAINING PROTEIN"/>
    <property type="match status" value="1"/>
</dbReference>
<organism evidence="5 6">
    <name type="scientific">Antricoccus suffuscus</name>
    <dbReference type="NCBI Taxonomy" id="1629062"/>
    <lineage>
        <taxon>Bacteria</taxon>
        <taxon>Bacillati</taxon>
        <taxon>Actinomycetota</taxon>
        <taxon>Actinomycetes</taxon>
        <taxon>Geodermatophilales</taxon>
        <taxon>Antricoccaceae</taxon>
        <taxon>Antricoccus</taxon>
    </lineage>
</organism>
<dbReference type="RefSeq" id="WP_106348517.1">
    <property type="nucleotide sequence ID" value="NZ_PVUE01000005.1"/>
</dbReference>
<dbReference type="InterPro" id="IPR024756">
    <property type="entry name" value="PCDO_beta_N"/>
</dbReference>
<proteinExistence type="inferred from homology"/>
<dbReference type="InterPro" id="IPR012785">
    <property type="entry name" value="Protocat_dOase_b"/>
</dbReference>
<dbReference type="EMBL" id="PVUE01000005">
    <property type="protein sequence ID" value="PRZ42476.1"/>
    <property type="molecule type" value="Genomic_DNA"/>
</dbReference>
<dbReference type="SUPFAM" id="SSF49482">
    <property type="entry name" value="Aromatic compound dioxygenase"/>
    <property type="match status" value="1"/>
</dbReference>
<evidence type="ECO:0000256" key="3">
    <source>
        <dbReference type="ARBA" id="ARBA00023002"/>
    </source>
</evidence>
<dbReference type="InterPro" id="IPR000627">
    <property type="entry name" value="Intradiol_dOase_C"/>
</dbReference>
<dbReference type="PANTHER" id="PTHR33711">
    <property type="entry name" value="DIOXYGENASE, PUTATIVE (AFU_ORTHOLOGUE AFUA_2G02910)-RELATED"/>
    <property type="match status" value="1"/>
</dbReference>
<evidence type="ECO:0000313" key="5">
    <source>
        <dbReference type="EMBL" id="PRZ42476.1"/>
    </source>
</evidence>
<dbReference type="Pfam" id="PF12391">
    <property type="entry name" value="PCDO_beta_N"/>
    <property type="match status" value="1"/>
</dbReference>
<evidence type="ECO:0000256" key="1">
    <source>
        <dbReference type="ARBA" id="ARBA00007825"/>
    </source>
</evidence>
<dbReference type="GO" id="GO:0019619">
    <property type="term" value="P:3,4-dihydroxybenzoate catabolic process"/>
    <property type="evidence" value="ECO:0007669"/>
    <property type="project" value="InterPro"/>
</dbReference>
<name>A0A2T1A1K5_9ACTN</name>
<protein>
    <submittedName>
        <fullName evidence="5">Protocatechuate 3,4-dioxygenase beta subunit</fullName>
    </submittedName>
</protein>
<keyword evidence="3" id="KW-0560">Oxidoreductase</keyword>
<dbReference type="GO" id="GO:0008199">
    <property type="term" value="F:ferric iron binding"/>
    <property type="evidence" value="ECO:0007669"/>
    <property type="project" value="InterPro"/>
</dbReference>
<dbReference type="GO" id="GO:0018578">
    <property type="term" value="F:protocatechuate 3,4-dioxygenase activity"/>
    <property type="evidence" value="ECO:0007669"/>
    <property type="project" value="InterPro"/>
</dbReference>
<evidence type="ECO:0000313" key="6">
    <source>
        <dbReference type="Proteomes" id="UP000237752"/>
    </source>
</evidence>
<sequence length="240" mass="27294">MSELLVPHYPQITGVHPPMDFPDYRSTALRHPTQPLQVLPQRLTEITGPLLGESRVGPTDHDLTVQHDGEPFGQRIIVRGRVLDTRGTPIPHTLIEIWQANASGRYRHIGDNWPAPLDPNFTGVGRTMTDAQGNYEFLTVKPGAYPWKNHDNAWRPAHIHFSLFGRAFTQRLVTQMYFPDDPLFSQDPIFNSVRDVAARERMIATFNLAETKPEWALAFDFDIVLRGPDASVFEEEDDDD</sequence>
<dbReference type="OrthoDB" id="9805815at2"/>